<sequence>MSVPVDRRVETESPFMVQGSRRLEKKTRTDPRVLSYWSCKKTLFLMYYALNLVWD</sequence>
<dbReference type="EMBL" id="CM007893">
    <property type="protein sequence ID" value="OTG29772.1"/>
    <property type="molecule type" value="Genomic_DNA"/>
</dbReference>
<accession>A0A251V470</accession>
<evidence type="ECO:0000313" key="1">
    <source>
        <dbReference type="EMBL" id="OTG29772.1"/>
    </source>
</evidence>
<name>A0A251V470_HELAN</name>
<dbReference type="InParanoid" id="A0A251V470"/>
<dbReference type="Proteomes" id="UP000215914">
    <property type="component" value="Chromosome 4"/>
</dbReference>
<proteinExistence type="predicted"/>
<evidence type="ECO:0000313" key="2">
    <source>
        <dbReference type="Proteomes" id="UP000215914"/>
    </source>
</evidence>
<organism evidence="1 2">
    <name type="scientific">Helianthus annuus</name>
    <name type="common">Common sunflower</name>
    <dbReference type="NCBI Taxonomy" id="4232"/>
    <lineage>
        <taxon>Eukaryota</taxon>
        <taxon>Viridiplantae</taxon>
        <taxon>Streptophyta</taxon>
        <taxon>Embryophyta</taxon>
        <taxon>Tracheophyta</taxon>
        <taxon>Spermatophyta</taxon>
        <taxon>Magnoliopsida</taxon>
        <taxon>eudicotyledons</taxon>
        <taxon>Gunneridae</taxon>
        <taxon>Pentapetalae</taxon>
        <taxon>asterids</taxon>
        <taxon>campanulids</taxon>
        <taxon>Asterales</taxon>
        <taxon>Asteraceae</taxon>
        <taxon>Asteroideae</taxon>
        <taxon>Heliantheae alliance</taxon>
        <taxon>Heliantheae</taxon>
        <taxon>Helianthus</taxon>
    </lineage>
</organism>
<reference evidence="2" key="1">
    <citation type="journal article" date="2017" name="Nature">
        <title>The sunflower genome provides insights into oil metabolism, flowering and Asterid evolution.</title>
        <authorList>
            <person name="Badouin H."/>
            <person name="Gouzy J."/>
            <person name="Grassa C.J."/>
            <person name="Murat F."/>
            <person name="Staton S.E."/>
            <person name="Cottret L."/>
            <person name="Lelandais-Briere C."/>
            <person name="Owens G.L."/>
            <person name="Carrere S."/>
            <person name="Mayjonade B."/>
            <person name="Legrand L."/>
            <person name="Gill N."/>
            <person name="Kane N.C."/>
            <person name="Bowers J.E."/>
            <person name="Hubner S."/>
            <person name="Bellec A."/>
            <person name="Berard A."/>
            <person name="Berges H."/>
            <person name="Blanchet N."/>
            <person name="Boniface M.C."/>
            <person name="Brunel D."/>
            <person name="Catrice O."/>
            <person name="Chaidir N."/>
            <person name="Claudel C."/>
            <person name="Donnadieu C."/>
            <person name="Faraut T."/>
            <person name="Fievet G."/>
            <person name="Helmstetter N."/>
            <person name="King M."/>
            <person name="Knapp S.J."/>
            <person name="Lai Z."/>
            <person name="Le Paslier M.C."/>
            <person name="Lippi Y."/>
            <person name="Lorenzon L."/>
            <person name="Mandel J.R."/>
            <person name="Marage G."/>
            <person name="Marchand G."/>
            <person name="Marquand E."/>
            <person name="Bret-Mestries E."/>
            <person name="Morien E."/>
            <person name="Nambeesan S."/>
            <person name="Nguyen T."/>
            <person name="Pegot-Espagnet P."/>
            <person name="Pouilly N."/>
            <person name="Raftis F."/>
            <person name="Sallet E."/>
            <person name="Schiex T."/>
            <person name="Thomas J."/>
            <person name="Vandecasteele C."/>
            <person name="Vares D."/>
            <person name="Vear F."/>
            <person name="Vautrin S."/>
            <person name="Crespi M."/>
            <person name="Mangin B."/>
            <person name="Burke J.M."/>
            <person name="Salse J."/>
            <person name="Munos S."/>
            <person name="Vincourt P."/>
            <person name="Rieseberg L.H."/>
            <person name="Langlade N.B."/>
        </authorList>
    </citation>
    <scope>NUCLEOTIDE SEQUENCE [LARGE SCALE GENOMIC DNA]</scope>
    <source>
        <strain evidence="2">cv. SF193</strain>
    </source>
</reference>
<keyword evidence="2" id="KW-1185">Reference proteome</keyword>
<dbReference type="AlphaFoldDB" id="A0A251V470"/>
<protein>
    <submittedName>
        <fullName evidence="1">Uncharacterized protein</fullName>
    </submittedName>
</protein>
<gene>
    <name evidence="1" type="ORF">HannXRQ_Chr04g0125861</name>
</gene>